<feature type="active site" description="Schiff-base intermediate with substrate" evidence="4">
    <location>
        <position position="160"/>
    </location>
</feature>
<comment type="caution">
    <text evidence="6">The sequence shown here is derived from an EMBL/GenBank/DDBJ whole genome shotgun (WGS) entry which is preliminary data.</text>
</comment>
<evidence type="ECO:0000313" key="7">
    <source>
        <dbReference type="Proteomes" id="UP000246722"/>
    </source>
</evidence>
<dbReference type="InterPro" id="IPR002220">
    <property type="entry name" value="DapA-like"/>
</dbReference>
<dbReference type="PRINTS" id="PR00146">
    <property type="entry name" value="DHPICSNTHASE"/>
</dbReference>
<dbReference type="InterPro" id="IPR013785">
    <property type="entry name" value="Aldolase_TIM"/>
</dbReference>
<dbReference type="Proteomes" id="UP000246722">
    <property type="component" value="Unassembled WGS sequence"/>
</dbReference>
<proteinExistence type="inferred from homology"/>
<evidence type="ECO:0000256" key="2">
    <source>
        <dbReference type="ARBA" id="ARBA00023239"/>
    </source>
</evidence>
<organism evidence="6 7">
    <name type="scientific">Cryobacterium arcticum</name>
    <dbReference type="NCBI Taxonomy" id="670052"/>
    <lineage>
        <taxon>Bacteria</taxon>
        <taxon>Bacillati</taxon>
        <taxon>Actinomycetota</taxon>
        <taxon>Actinomycetes</taxon>
        <taxon>Micrococcales</taxon>
        <taxon>Microbacteriaceae</taxon>
        <taxon>Cryobacterium</taxon>
    </lineage>
</organism>
<feature type="binding site" evidence="5">
    <location>
        <position position="202"/>
    </location>
    <ligand>
        <name>pyruvate</name>
        <dbReference type="ChEBI" id="CHEBI:15361"/>
    </ligand>
</feature>
<gene>
    <name evidence="6" type="ORF">CTB96_17055</name>
</gene>
<evidence type="ECO:0000256" key="1">
    <source>
        <dbReference type="ARBA" id="ARBA00007592"/>
    </source>
</evidence>
<protein>
    <submittedName>
        <fullName evidence="6">Dihydrodipicolinate synthase family protein</fullName>
    </submittedName>
</protein>
<evidence type="ECO:0000313" key="6">
    <source>
        <dbReference type="EMBL" id="PXA68325.1"/>
    </source>
</evidence>
<accession>A0A317ZU90</accession>
<evidence type="ECO:0000256" key="4">
    <source>
        <dbReference type="PIRSR" id="PIRSR001365-1"/>
    </source>
</evidence>
<dbReference type="SMART" id="SM01130">
    <property type="entry name" value="DHDPS"/>
    <property type="match status" value="1"/>
</dbReference>
<dbReference type="Gene3D" id="3.20.20.70">
    <property type="entry name" value="Aldolase class I"/>
    <property type="match status" value="1"/>
</dbReference>
<dbReference type="PIRSF" id="PIRSF001365">
    <property type="entry name" value="DHDPS"/>
    <property type="match status" value="1"/>
</dbReference>
<keyword evidence="2 3" id="KW-0456">Lyase</keyword>
<reference evidence="6 7" key="1">
    <citation type="submission" date="2018-05" db="EMBL/GenBank/DDBJ databases">
        <title>Genetic diversity of glacier-inhabiting Cryobacterium bacteria in China and description of Cryobacterium mengkeensis sp. nov. and Arthrobacter glacialis sp. nov.</title>
        <authorList>
            <person name="Liu Q."/>
            <person name="Xin Y.-H."/>
        </authorList>
    </citation>
    <scope>NUCLEOTIDE SEQUENCE [LARGE SCALE GENOMIC DNA]</scope>
    <source>
        <strain evidence="6 7">SK-1</strain>
    </source>
</reference>
<dbReference type="PANTHER" id="PTHR12128:SF66">
    <property type="entry name" value="4-HYDROXY-2-OXOGLUTARATE ALDOLASE, MITOCHONDRIAL"/>
    <property type="match status" value="1"/>
</dbReference>
<dbReference type="OrthoDB" id="3175637at2"/>
<dbReference type="PANTHER" id="PTHR12128">
    <property type="entry name" value="DIHYDRODIPICOLINATE SYNTHASE"/>
    <property type="match status" value="1"/>
</dbReference>
<name>A0A317ZU90_9MICO</name>
<dbReference type="EMBL" id="QHLY01000012">
    <property type="protein sequence ID" value="PXA68325.1"/>
    <property type="molecule type" value="Genomic_DNA"/>
</dbReference>
<dbReference type="CDD" id="cd00408">
    <property type="entry name" value="DHDPS-like"/>
    <property type="match status" value="1"/>
</dbReference>
<feature type="active site" description="Proton donor/acceptor" evidence="4">
    <location>
        <position position="132"/>
    </location>
</feature>
<comment type="similarity">
    <text evidence="1 3">Belongs to the DapA family.</text>
</comment>
<dbReference type="RefSeq" id="WP_110127992.1">
    <property type="nucleotide sequence ID" value="NZ_QHLY01000012.1"/>
</dbReference>
<evidence type="ECO:0000256" key="5">
    <source>
        <dbReference type="PIRSR" id="PIRSR001365-2"/>
    </source>
</evidence>
<evidence type="ECO:0000256" key="3">
    <source>
        <dbReference type="PIRNR" id="PIRNR001365"/>
    </source>
</evidence>
<feature type="binding site" evidence="5">
    <location>
        <position position="44"/>
    </location>
    <ligand>
        <name>pyruvate</name>
        <dbReference type="ChEBI" id="CHEBI:15361"/>
    </ligand>
</feature>
<keyword evidence="7" id="KW-1185">Reference proteome</keyword>
<sequence length="287" mass="30155">MTAQIVSALPIPFSADGAIEWDTFDALLTRVSPHVHAALVAGTTGEFPALDDDERQEAFFRACRVLGAERVIAHIGHASLRQVVRVGRAAAALGITRMATLTPYYLPADDTAVIEFYRGVTSALPGIEHYVYLFPERTGIVVSPAAFHEIMALPGVRGAKLSGAATDLLVEYIAELQPGQELYSGDDSTLPTVLREGGTGVVSGVSAAYPETFGRLAAALDDDVDGADAVSLQATVQLLVALTGPSIIRLKAAVSGNVPGGWDSRMSMAAIDDTLHGELLDMAARNA</sequence>
<dbReference type="GO" id="GO:0008840">
    <property type="term" value="F:4-hydroxy-tetrahydrodipicolinate synthase activity"/>
    <property type="evidence" value="ECO:0007669"/>
    <property type="project" value="TreeGrafter"/>
</dbReference>
<dbReference type="Pfam" id="PF00701">
    <property type="entry name" value="DHDPS"/>
    <property type="match status" value="1"/>
</dbReference>
<dbReference type="AlphaFoldDB" id="A0A317ZU90"/>
<dbReference type="SUPFAM" id="SSF51569">
    <property type="entry name" value="Aldolase"/>
    <property type="match status" value="1"/>
</dbReference>